<feature type="compositionally biased region" description="Basic and acidic residues" evidence="9">
    <location>
        <begin position="607"/>
        <end position="619"/>
    </location>
</feature>
<dbReference type="GO" id="GO:0016477">
    <property type="term" value="P:cell migration"/>
    <property type="evidence" value="ECO:0007669"/>
    <property type="project" value="TreeGrafter"/>
</dbReference>
<keyword evidence="3" id="KW-1133">Transmembrane helix</keyword>
<evidence type="ECO:0000256" key="7">
    <source>
        <dbReference type="ARBA" id="ARBA00037947"/>
    </source>
</evidence>
<comment type="similarity">
    <text evidence="7">Belongs to the HEM-1/HEM-2 family.</text>
</comment>
<keyword evidence="11" id="KW-1185">Reference proteome</keyword>
<reference evidence="10 11" key="1">
    <citation type="journal article" date="2018" name="G3 (Bethesda)">
        <title>A High-Quality Reference Genome for the Invasive Mosquitofish Gambusia affinis Using a Chicago Library.</title>
        <authorList>
            <person name="Hoffberg S.L."/>
            <person name="Troendle N.J."/>
            <person name="Glenn T.C."/>
            <person name="Mahmud O."/>
            <person name="Louha S."/>
            <person name="Chalopin D."/>
            <person name="Bennetzen J.L."/>
            <person name="Mauricio R."/>
        </authorList>
    </citation>
    <scope>NUCLEOTIDE SEQUENCE [LARGE SCALE GENOMIC DNA]</scope>
    <source>
        <strain evidence="10">NE01/NJP1002.9</strain>
        <tissue evidence="10">Muscle</tissue>
    </source>
</reference>
<accession>A0A315V5L0</accession>
<name>A0A315V5L0_GAMAF</name>
<feature type="compositionally biased region" description="Polar residues" evidence="9">
    <location>
        <begin position="918"/>
        <end position="932"/>
    </location>
</feature>
<protein>
    <recommendedName>
        <fullName evidence="8">Nck-associated protein 1</fullName>
    </recommendedName>
</protein>
<evidence type="ECO:0000256" key="1">
    <source>
        <dbReference type="ARBA" id="ARBA00022475"/>
    </source>
</evidence>
<dbReference type="GO" id="GO:0030031">
    <property type="term" value="P:cell projection assembly"/>
    <property type="evidence" value="ECO:0007669"/>
    <property type="project" value="TreeGrafter"/>
</dbReference>
<dbReference type="PANTHER" id="PTHR12093">
    <property type="entry name" value="NCK-ASSOCIATED PROTEIN 1"/>
    <property type="match status" value="1"/>
</dbReference>
<evidence type="ECO:0000313" key="11">
    <source>
        <dbReference type="Proteomes" id="UP000250572"/>
    </source>
</evidence>
<evidence type="ECO:0000256" key="3">
    <source>
        <dbReference type="ARBA" id="ARBA00022989"/>
    </source>
</evidence>
<gene>
    <name evidence="10" type="ORF">CCH79_00017205</name>
</gene>
<evidence type="ECO:0000256" key="4">
    <source>
        <dbReference type="ARBA" id="ARBA00023136"/>
    </source>
</evidence>
<feature type="region of interest" description="Disordered" evidence="9">
    <location>
        <begin position="911"/>
        <end position="932"/>
    </location>
</feature>
<keyword evidence="2" id="KW-0812">Transmembrane</keyword>
<evidence type="ECO:0000256" key="6">
    <source>
        <dbReference type="ARBA" id="ARBA00037839"/>
    </source>
</evidence>
<dbReference type="AlphaFoldDB" id="A0A315V5L0"/>
<dbReference type="GO" id="GO:0048812">
    <property type="term" value="P:neuron projection morphogenesis"/>
    <property type="evidence" value="ECO:0007669"/>
    <property type="project" value="TreeGrafter"/>
</dbReference>
<dbReference type="GO" id="GO:0031209">
    <property type="term" value="C:SCAR complex"/>
    <property type="evidence" value="ECO:0007669"/>
    <property type="project" value="TreeGrafter"/>
</dbReference>
<comment type="subcellular location">
    <subcellularLocation>
        <location evidence="6">Cell projection</location>
        <location evidence="6">Lamellipodium membrane</location>
        <topology evidence="6">Single-pass membrane protein</topology>
        <orientation evidence="6">Cytoplasmic side</orientation>
    </subcellularLocation>
</comment>
<dbReference type="Pfam" id="PF09735">
    <property type="entry name" value="Nckap1"/>
    <property type="match status" value="1"/>
</dbReference>
<evidence type="ECO:0000313" key="10">
    <source>
        <dbReference type="EMBL" id="PWA18541.1"/>
    </source>
</evidence>
<evidence type="ECO:0000256" key="5">
    <source>
        <dbReference type="ARBA" id="ARBA00023273"/>
    </source>
</evidence>
<evidence type="ECO:0000256" key="2">
    <source>
        <dbReference type="ARBA" id="ARBA00022692"/>
    </source>
</evidence>
<organism evidence="10 11">
    <name type="scientific">Gambusia affinis</name>
    <name type="common">Western mosquitofish</name>
    <name type="synonym">Heterandria affinis</name>
    <dbReference type="NCBI Taxonomy" id="33528"/>
    <lineage>
        <taxon>Eukaryota</taxon>
        <taxon>Metazoa</taxon>
        <taxon>Chordata</taxon>
        <taxon>Craniata</taxon>
        <taxon>Vertebrata</taxon>
        <taxon>Euteleostomi</taxon>
        <taxon>Actinopterygii</taxon>
        <taxon>Neopterygii</taxon>
        <taxon>Teleostei</taxon>
        <taxon>Neoteleostei</taxon>
        <taxon>Acanthomorphata</taxon>
        <taxon>Ovalentaria</taxon>
        <taxon>Atherinomorphae</taxon>
        <taxon>Cyprinodontiformes</taxon>
        <taxon>Poeciliidae</taxon>
        <taxon>Poeciliinae</taxon>
        <taxon>Gambusia</taxon>
    </lineage>
</organism>
<feature type="region of interest" description="Disordered" evidence="9">
    <location>
        <begin position="600"/>
        <end position="619"/>
    </location>
</feature>
<sequence length="932" mass="106709">MSRGVMQPSQQKLAEKLTILNDRGIGMLTRVYNIKKACGDPKAKPSYLVDKNLESAVKFIVRKFPAVETRNNNQQLAQLQKEKSEILKNLALYYFTFVDVMEFKTVNFDLTKNYLDLVVTYTTLMIILSRIEERKAIIGLYNYAHEMTHGASDREYPRLGQMIVDYENPLKKMMEEFVPHGKSLSDALISLQMVYPRRNLSADQWRNAQLLSLISAPSTMLNPAQSDTVIGFILCHAVLNSDAAALSLWKLALQSSTCLCLFRDEVFHIHKAAEDLFVNIRGYNKRINDIRECKEQALSHAGSMHRERRKFLRSALKELATVLADQPGLLGPKALFVFMALSFARDEIIWLLRHADNIQKKSTDDFIDKHIAELIFYMEELRAHVRKYGPVMQRYYVQYLSGFDAVVLNEMVQNLSVCPEDESIIMSSFVNTMTSLSVKQVEDGDVFDFRGMRLDWFRLQAYTSVSKASLGIADHKELGKMMNTIIFHTKMVDSLVEMLVETRAFEKMFQQCLELPSQSRHSICFPLLCAHFMSCTHELCPEERHHIGDRSLSLCNMFLDEMAKQARNLITDICTEQCTLSDQLLPKHCAKTISQAVNKKSKKATGKKGEPEREKPGVESMRKNRLMVTNLDKLHTALSELCFSINYVPNLVVWEHTFTPREYLTSHLEIRFTKSIVGMTMYNQATQEIAKPSELLTSVRAYMTVLQSIENYVTIDITRVFNNVLLQQTQHLDSHGEPTITSLYTNWYLETLLRQVSNGHIAYFPAMKAFVNLPTENELTFNAEEYSDISEMRSLSELLGPYGMKFLSESLMWHISSQVAELKKLVVENMEVLTQMRTSFDKPDHMVALFKKLTSVDSVLKRMTIIGVILSFRSLAQEALRDVLSCHIPFLVSSVEDFKDHIPRETDMKVEHTHTHTHSNAIMSSSSHADAS</sequence>
<proteinExistence type="inferred from homology"/>
<keyword evidence="4" id="KW-0472">Membrane</keyword>
<dbReference type="InterPro" id="IPR019137">
    <property type="entry name" value="Nck-associated_protein-1"/>
</dbReference>
<dbReference type="STRING" id="33528.ENSGAFP00000005602"/>
<dbReference type="Proteomes" id="UP000250572">
    <property type="component" value="Unassembled WGS sequence"/>
</dbReference>
<keyword evidence="1" id="KW-1003">Cell membrane</keyword>
<dbReference type="GO" id="GO:0031258">
    <property type="term" value="C:lamellipodium membrane"/>
    <property type="evidence" value="ECO:0007669"/>
    <property type="project" value="UniProtKB-SubCell"/>
</dbReference>
<dbReference type="GO" id="GO:0030866">
    <property type="term" value="P:cortical actin cytoskeleton organization"/>
    <property type="evidence" value="ECO:0007669"/>
    <property type="project" value="TreeGrafter"/>
</dbReference>
<evidence type="ECO:0000256" key="9">
    <source>
        <dbReference type="SAM" id="MobiDB-lite"/>
    </source>
</evidence>
<dbReference type="EMBL" id="NHOQ01002296">
    <property type="protein sequence ID" value="PWA18541.1"/>
    <property type="molecule type" value="Genomic_DNA"/>
</dbReference>
<comment type="caution">
    <text evidence="10">The sequence shown here is derived from an EMBL/GenBank/DDBJ whole genome shotgun (WGS) entry which is preliminary data.</text>
</comment>
<keyword evidence="5" id="KW-0966">Cell projection</keyword>
<dbReference type="PANTHER" id="PTHR12093:SF11">
    <property type="entry name" value="NCK-ASSOCIATED PROTEIN 1"/>
    <property type="match status" value="1"/>
</dbReference>
<evidence type="ECO:0000256" key="8">
    <source>
        <dbReference type="ARBA" id="ARBA00039689"/>
    </source>
</evidence>